<dbReference type="RefSeq" id="WP_029990819.1">
    <property type="nucleotide sequence ID" value="NZ_JAHTVY010000002.1"/>
</dbReference>
<evidence type="ECO:0000313" key="2">
    <source>
        <dbReference type="Proteomes" id="UP000032582"/>
    </source>
</evidence>
<sequence>MLPAARMGDLACHCGVVELGSCNVFTNCIPQTFLGAPVCCAIHVKSCICTASCTVFVNNIPAARAGDCGGCGTVVSTGSCNVFIGP</sequence>
<reference evidence="1 2" key="1">
    <citation type="submission" date="2015-02" db="EMBL/GenBank/DDBJ databases">
        <title>Whole genome shotgun sequencing of cultured foodborne pathogen.</title>
        <authorList>
            <person name="Timme R."/>
            <person name="Allard M.W."/>
            <person name="Strain E."/>
            <person name="Evans P.S."/>
            <person name="Brown E."/>
        </authorList>
    </citation>
    <scope>NUCLEOTIDE SEQUENCE [LARGE SCALE GENOMIC DNA]</scope>
    <source>
        <strain evidence="1 2">GCSL-TSO-24</strain>
    </source>
</reference>
<name>A0A0D8L597_MORMO</name>
<dbReference type="AlphaFoldDB" id="A0A0D8L597"/>
<comment type="caution">
    <text evidence="1">The sequence shown here is derived from an EMBL/GenBank/DDBJ whole genome shotgun (WGS) entry which is preliminary data.</text>
</comment>
<gene>
    <name evidence="1" type="ORF">UA45_19070</name>
</gene>
<dbReference type="Gene3D" id="2.60.200.60">
    <property type="match status" value="1"/>
</dbReference>
<protein>
    <submittedName>
        <fullName evidence="1">Uncharacterized protein</fullName>
    </submittedName>
</protein>
<dbReference type="EMBL" id="JZSH01000344">
    <property type="protein sequence ID" value="KJF76346.1"/>
    <property type="molecule type" value="Genomic_DNA"/>
</dbReference>
<accession>A0A0D8L597</accession>
<dbReference type="Proteomes" id="UP000032582">
    <property type="component" value="Unassembled WGS sequence"/>
</dbReference>
<dbReference type="PATRIC" id="fig|582.24.peg.6083"/>
<proteinExistence type="predicted"/>
<organism evidence="1 2">
    <name type="scientific">Morganella morganii</name>
    <name type="common">Proteus morganii</name>
    <dbReference type="NCBI Taxonomy" id="582"/>
    <lineage>
        <taxon>Bacteria</taxon>
        <taxon>Pseudomonadati</taxon>
        <taxon>Pseudomonadota</taxon>
        <taxon>Gammaproteobacteria</taxon>
        <taxon>Enterobacterales</taxon>
        <taxon>Morganellaceae</taxon>
        <taxon>Morganella</taxon>
    </lineage>
</organism>
<evidence type="ECO:0000313" key="1">
    <source>
        <dbReference type="EMBL" id="KJF76346.1"/>
    </source>
</evidence>